<dbReference type="InterPro" id="IPR003675">
    <property type="entry name" value="Rce1/LyrA-like_dom"/>
</dbReference>
<feature type="transmembrane region" description="Helical" evidence="1">
    <location>
        <begin position="199"/>
        <end position="215"/>
    </location>
</feature>
<name>A0A4U6D888_9BACT</name>
<dbReference type="PANTHER" id="PTHR39430:SF1">
    <property type="entry name" value="PROTEASE"/>
    <property type="match status" value="1"/>
</dbReference>
<dbReference type="EMBL" id="SZVO01000003">
    <property type="protein sequence ID" value="TKT92785.1"/>
    <property type="molecule type" value="Genomic_DNA"/>
</dbReference>
<evidence type="ECO:0000256" key="1">
    <source>
        <dbReference type="SAM" id="Phobius"/>
    </source>
</evidence>
<dbReference type="GO" id="GO:0004175">
    <property type="term" value="F:endopeptidase activity"/>
    <property type="evidence" value="ECO:0007669"/>
    <property type="project" value="UniProtKB-ARBA"/>
</dbReference>
<feature type="domain" description="CAAX prenyl protease 2/Lysostaphin resistance protein A-like" evidence="2">
    <location>
        <begin position="143"/>
        <end position="233"/>
    </location>
</feature>
<evidence type="ECO:0000313" key="4">
    <source>
        <dbReference type="Proteomes" id="UP000304900"/>
    </source>
</evidence>
<feature type="transmembrane region" description="Helical" evidence="1">
    <location>
        <begin position="220"/>
        <end position="238"/>
    </location>
</feature>
<reference evidence="3 4" key="1">
    <citation type="submission" date="2019-05" db="EMBL/GenBank/DDBJ databases">
        <title>Dyadobacter AR-3-8 sp. nov., isolated from arctic soil.</title>
        <authorList>
            <person name="Chaudhary D.K."/>
        </authorList>
    </citation>
    <scope>NUCLEOTIDE SEQUENCE [LARGE SCALE GENOMIC DNA]</scope>
    <source>
        <strain evidence="3 4">AR-3-8</strain>
    </source>
</reference>
<keyword evidence="3" id="KW-0482">Metalloprotease</keyword>
<dbReference type="OrthoDB" id="2806188at2"/>
<accession>A0A4U6D888</accession>
<feature type="transmembrane region" description="Helical" evidence="1">
    <location>
        <begin position="142"/>
        <end position="162"/>
    </location>
</feature>
<dbReference type="GO" id="GO:0080120">
    <property type="term" value="P:CAAX-box protein maturation"/>
    <property type="evidence" value="ECO:0007669"/>
    <property type="project" value="UniProtKB-ARBA"/>
</dbReference>
<sequence length="289" mass="33117">MRFKSENQFLALAEKGKNEWWRFLIFSIVLISLLFMSYVIIEADDPFFVNQTVLAGSVYEIIINGLQEGLAFFLVLAGIYFAIKIIHKRNFSTLNYVDFFSKNEVLEGIVVWGTLVLLGSLINQEDDWKYFLDNRIDTTLVYLIPVSIVTVAIQSYAEEVIFRGYLLQSFSLRIKNYYVLLFLCSAIFGILHVDYGLEAVLGVALFGAIFCIIVLERKSLAFVSGVHFINNFLVSFLLSGDEKKVIEKDFMDFDFVPIGITIVQFILLLVYIKKSTKSTYYNTEQTLCS</sequence>
<comment type="caution">
    <text evidence="3">The sequence shown here is derived from an EMBL/GenBank/DDBJ whole genome shotgun (WGS) entry which is preliminary data.</text>
</comment>
<dbReference type="Pfam" id="PF02517">
    <property type="entry name" value="Rce1-like"/>
    <property type="match status" value="1"/>
</dbReference>
<dbReference type="GO" id="GO:0008237">
    <property type="term" value="F:metallopeptidase activity"/>
    <property type="evidence" value="ECO:0007669"/>
    <property type="project" value="UniProtKB-KW"/>
</dbReference>
<feature type="transmembrane region" description="Helical" evidence="1">
    <location>
        <begin position="250"/>
        <end position="272"/>
    </location>
</feature>
<feature type="transmembrane region" description="Helical" evidence="1">
    <location>
        <begin position="61"/>
        <end position="83"/>
    </location>
</feature>
<protein>
    <submittedName>
        <fullName evidence="3">CPBP family intramembrane metalloprotease</fullName>
    </submittedName>
</protein>
<gene>
    <name evidence="3" type="ORF">FDK13_08250</name>
</gene>
<feature type="transmembrane region" description="Helical" evidence="1">
    <location>
        <begin position="174"/>
        <end position="193"/>
    </location>
</feature>
<feature type="transmembrane region" description="Helical" evidence="1">
    <location>
        <begin position="20"/>
        <end position="41"/>
    </location>
</feature>
<keyword evidence="3" id="KW-0645">Protease</keyword>
<keyword evidence="4" id="KW-1185">Reference proteome</keyword>
<keyword evidence="1" id="KW-0472">Membrane</keyword>
<organism evidence="3 4">
    <name type="scientific">Dyadobacter frigoris</name>
    <dbReference type="NCBI Taxonomy" id="2576211"/>
    <lineage>
        <taxon>Bacteria</taxon>
        <taxon>Pseudomonadati</taxon>
        <taxon>Bacteroidota</taxon>
        <taxon>Cytophagia</taxon>
        <taxon>Cytophagales</taxon>
        <taxon>Spirosomataceae</taxon>
        <taxon>Dyadobacter</taxon>
    </lineage>
</organism>
<dbReference type="PANTHER" id="PTHR39430">
    <property type="entry name" value="MEMBRANE-ASSOCIATED PROTEASE-RELATED"/>
    <property type="match status" value="1"/>
</dbReference>
<proteinExistence type="predicted"/>
<keyword evidence="3" id="KW-0378">Hydrolase</keyword>
<dbReference type="GO" id="GO:0006508">
    <property type="term" value="P:proteolysis"/>
    <property type="evidence" value="ECO:0007669"/>
    <property type="project" value="UniProtKB-KW"/>
</dbReference>
<dbReference type="Proteomes" id="UP000304900">
    <property type="component" value="Unassembled WGS sequence"/>
</dbReference>
<dbReference type="AlphaFoldDB" id="A0A4U6D888"/>
<feature type="transmembrane region" description="Helical" evidence="1">
    <location>
        <begin position="104"/>
        <end position="122"/>
    </location>
</feature>
<evidence type="ECO:0000259" key="2">
    <source>
        <dbReference type="Pfam" id="PF02517"/>
    </source>
</evidence>
<keyword evidence="1" id="KW-1133">Transmembrane helix</keyword>
<evidence type="ECO:0000313" key="3">
    <source>
        <dbReference type="EMBL" id="TKT92785.1"/>
    </source>
</evidence>
<keyword evidence="1" id="KW-0812">Transmembrane</keyword>